<dbReference type="Proteomes" id="UP001215712">
    <property type="component" value="Unassembled WGS sequence"/>
</dbReference>
<protein>
    <submittedName>
        <fullName evidence="2">Uncharacterized protein</fullName>
    </submittedName>
</protein>
<sequence length="139" mass="15028">MSTSRGKTASTPPAKEGKTNDEVMLIAILKSFDPTDGKISMVDFAHAMGYTNVKSACNAFNRLKNKHGLKVEKATTKVTKPVTPKKRGNRRGRAAKEPVEEDSASGDAADAEDDDDAEVTEASRAPKEESPEFKLEDSE</sequence>
<organism evidence="2 3">
    <name type="scientific">Penicillium malachiteum</name>
    <dbReference type="NCBI Taxonomy" id="1324776"/>
    <lineage>
        <taxon>Eukaryota</taxon>
        <taxon>Fungi</taxon>
        <taxon>Dikarya</taxon>
        <taxon>Ascomycota</taxon>
        <taxon>Pezizomycotina</taxon>
        <taxon>Eurotiomycetes</taxon>
        <taxon>Eurotiomycetidae</taxon>
        <taxon>Eurotiales</taxon>
        <taxon>Aspergillaceae</taxon>
        <taxon>Penicillium</taxon>
    </lineage>
</organism>
<feature type="region of interest" description="Disordered" evidence="1">
    <location>
        <begin position="71"/>
        <end position="139"/>
    </location>
</feature>
<evidence type="ECO:0000313" key="3">
    <source>
        <dbReference type="Proteomes" id="UP001215712"/>
    </source>
</evidence>
<feature type="compositionally biased region" description="Basic and acidic residues" evidence="1">
    <location>
        <begin position="124"/>
        <end position="139"/>
    </location>
</feature>
<reference evidence="2" key="1">
    <citation type="journal article" date="2023" name="IMA Fungus">
        <title>Comparative genomic study of the Penicillium genus elucidates a diverse pangenome and 15 lateral gene transfer events.</title>
        <authorList>
            <person name="Petersen C."/>
            <person name="Sorensen T."/>
            <person name="Nielsen M.R."/>
            <person name="Sondergaard T.E."/>
            <person name="Sorensen J.L."/>
            <person name="Fitzpatrick D.A."/>
            <person name="Frisvad J.C."/>
            <person name="Nielsen K.L."/>
        </authorList>
    </citation>
    <scope>NUCLEOTIDE SEQUENCE</scope>
    <source>
        <strain evidence="2">IBT 17514</strain>
    </source>
</reference>
<proteinExistence type="predicted"/>
<evidence type="ECO:0000256" key="1">
    <source>
        <dbReference type="SAM" id="MobiDB-lite"/>
    </source>
</evidence>
<feature type="compositionally biased region" description="Polar residues" evidence="1">
    <location>
        <begin position="1"/>
        <end position="11"/>
    </location>
</feature>
<reference evidence="2" key="2">
    <citation type="submission" date="2023-01" db="EMBL/GenBank/DDBJ databases">
        <authorList>
            <person name="Petersen C."/>
        </authorList>
    </citation>
    <scope>NUCLEOTIDE SEQUENCE</scope>
    <source>
        <strain evidence="2">IBT 17514</strain>
    </source>
</reference>
<feature type="region of interest" description="Disordered" evidence="1">
    <location>
        <begin position="1"/>
        <end position="21"/>
    </location>
</feature>
<evidence type="ECO:0000313" key="2">
    <source>
        <dbReference type="EMBL" id="KAJ5727603.1"/>
    </source>
</evidence>
<accession>A0AAD6MWH6</accession>
<dbReference type="EMBL" id="JAQJAN010000006">
    <property type="protein sequence ID" value="KAJ5727603.1"/>
    <property type="molecule type" value="Genomic_DNA"/>
</dbReference>
<gene>
    <name evidence="2" type="ORF">N7493_005423</name>
</gene>
<name>A0AAD6MWH6_9EURO</name>
<feature type="compositionally biased region" description="Basic residues" evidence="1">
    <location>
        <begin position="83"/>
        <end position="93"/>
    </location>
</feature>
<dbReference type="AlphaFoldDB" id="A0AAD6MWH6"/>
<comment type="caution">
    <text evidence="2">The sequence shown here is derived from an EMBL/GenBank/DDBJ whole genome shotgun (WGS) entry which is preliminary data.</text>
</comment>
<keyword evidence="3" id="KW-1185">Reference proteome</keyword>
<feature type="compositionally biased region" description="Acidic residues" evidence="1">
    <location>
        <begin position="99"/>
        <end position="119"/>
    </location>
</feature>